<accession>A0A0P0RQX1</accession>
<reference evidence="1 2" key="1">
    <citation type="journal article" date="2014" name="Genome Announc.">
        <title>Draft Genome Sequence of the Haloacid-Degrading Burkholderia caribensis Strain MBA4.</title>
        <authorList>
            <person name="Pan Y."/>
            <person name="Kong K.F."/>
            <person name="Tsang J.S."/>
        </authorList>
    </citation>
    <scope>NUCLEOTIDE SEQUENCE [LARGE SCALE GENOMIC DNA]</scope>
    <source>
        <strain evidence="1 2">MBA4</strain>
        <plasmid evidence="2">Plasmid</plasmid>
    </source>
</reference>
<sequence>MDRSDDIKGVDADGNGVRDDIDRRIAAYPLTTEQKALLIKFAGAVEATHRTTQDDNSIAATVNELQKGIVCSAAAIPDYRSYVFELRAISLNTEARTKSYLQFQDKASGRRYSLVEESDC</sequence>
<proteinExistence type="predicted"/>
<geneLocation type="plasmid" evidence="2"/>
<dbReference type="AlphaFoldDB" id="A0A0P0RQX1"/>
<organism evidence="1 2">
    <name type="scientific">Paraburkholderia caribensis MBA4</name>
    <dbReference type="NCBI Taxonomy" id="1323664"/>
    <lineage>
        <taxon>Bacteria</taxon>
        <taxon>Pseudomonadati</taxon>
        <taxon>Pseudomonadota</taxon>
        <taxon>Betaproteobacteria</taxon>
        <taxon>Burkholderiales</taxon>
        <taxon>Burkholderiaceae</taxon>
        <taxon>Paraburkholderia</taxon>
    </lineage>
</organism>
<protein>
    <submittedName>
        <fullName evidence="1">Uncharacterized protein</fullName>
    </submittedName>
</protein>
<evidence type="ECO:0000313" key="1">
    <source>
        <dbReference type="EMBL" id="ALL71362.1"/>
    </source>
</evidence>
<name>A0A0P0RQX1_9BURK</name>
<keyword evidence="1" id="KW-0614">Plasmid</keyword>
<dbReference type="EMBL" id="CP012748">
    <property type="protein sequence ID" value="ALL71362.1"/>
    <property type="molecule type" value="Genomic_DNA"/>
</dbReference>
<gene>
    <name evidence="1" type="ORF">K788_00009645</name>
</gene>
<dbReference type="KEGG" id="bcai:K788_00009645"/>
<dbReference type="Proteomes" id="UP000019146">
    <property type="component" value="Plasmid unnamed"/>
</dbReference>
<evidence type="ECO:0000313" key="2">
    <source>
        <dbReference type="Proteomes" id="UP000019146"/>
    </source>
</evidence>